<dbReference type="InterPro" id="IPR015424">
    <property type="entry name" value="PyrdxlP-dep_Trfase"/>
</dbReference>
<comment type="cofactor">
    <cofactor evidence="1">
        <name>pyridoxal 5'-phosphate</name>
        <dbReference type="ChEBI" id="CHEBI:597326"/>
    </cofactor>
</comment>
<dbReference type="Pfam" id="PF00155">
    <property type="entry name" value="Aminotran_1_2"/>
    <property type="match status" value="1"/>
</dbReference>
<dbReference type="PANTHER" id="PTHR42790:SF19">
    <property type="entry name" value="KYNURENINE_ALPHA-AMINOADIPATE AMINOTRANSFERASE, MITOCHONDRIAL"/>
    <property type="match status" value="1"/>
</dbReference>
<keyword evidence="8" id="KW-1185">Reference proteome</keyword>
<feature type="region of interest" description="Disordered" evidence="5">
    <location>
        <begin position="74"/>
        <end position="171"/>
    </location>
</feature>
<gene>
    <name evidence="7" type="ORF">DUNSADRAFT_3298</name>
</gene>
<evidence type="ECO:0000256" key="2">
    <source>
        <dbReference type="ARBA" id="ARBA00022576"/>
    </source>
</evidence>
<evidence type="ECO:0000256" key="5">
    <source>
        <dbReference type="SAM" id="MobiDB-lite"/>
    </source>
</evidence>
<dbReference type="CDD" id="cd00609">
    <property type="entry name" value="AAT_like"/>
    <property type="match status" value="1"/>
</dbReference>
<keyword evidence="4" id="KW-0663">Pyridoxal phosphate</keyword>
<name>A0ABQ7GU78_DUNSA</name>
<evidence type="ECO:0000259" key="6">
    <source>
        <dbReference type="Pfam" id="PF00155"/>
    </source>
</evidence>
<dbReference type="InterPro" id="IPR004839">
    <property type="entry name" value="Aminotransferase_I/II_large"/>
</dbReference>
<evidence type="ECO:0000313" key="7">
    <source>
        <dbReference type="EMBL" id="KAF5838173.1"/>
    </source>
</evidence>
<keyword evidence="2" id="KW-0032">Aminotransferase</keyword>
<feature type="compositionally biased region" description="Low complexity" evidence="5">
    <location>
        <begin position="196"/>
        <end position="206"/>
    </location>
</feature>
<feature type="compositionally biased region" description="Polar residues" evidence="5">
    <location>
        <begin position="128"/>
        <end position="156"/>
    </location>
</feature>
<comment type="caution">
    <text evidence="7">The sequence shown here is derived from an EMBL/GenBank/DDBJ whole genome shotgun (WGS) entry which is preliminary data.</text>
</comment>
<protein>
    <submittedName>
        <fullName evidence="7">Pyridoxal phosphate-dependent transferase</fullName>
    </submittedName>
</protein>
<proteinExistence type="predicted"/>
<organism evidence="7 8">
    <name type="scientific">Dunaliella salina</name>
    <name type="common">Green alga</name>
    <name type="synonym">Protococcus salinus</name>
    <dbReference type="NCBI Taxonomy" id="3046"/>
    <lineage>
        <taxon>Eukaryota</taxon>
        <taxon>Viridiplantae</taxon>
        <taxon>Chlorophyta</taxon>
        <taxon>core chlorophytes</taxon>
        <taxon>Chlorophyceae</taxon>
        <taxon>CS clade</taxon>
        <taxon>Chlamydomonadales</taxon>
        <taxon>Dunaliellaceae</taxon>
        <taxon>Dunaliella</taxon>
    </lineage>
</organism>
<dbReference type="GO" id="GO:0016740">
    <property type="term" value="F:transferase activity"/>
    <property type="evidence" value="ECO:0007669"/>
    <property type="project" value="UniProtKB-KW"/>
</dbReference>
<dbReference type="Proteomes" id="UP000815325">
    <property type="component" value="Unassembled WGS sequence"/>
</dbReference>
<dbReference type="PANTHER" id="PTHR42790">
    <property type="entry name" value="AMINOTRANSFERASE"/>
    <property type="match status" value="1"/>
</dbReference>
<feature type="domain" description="Aminotransferase class I/classII large" evidence="6">
    <location>
        <begin position="256"/>
        <end position="576"/>
    </location>
</feature>
<dbReference type="InterPro" id="IPR050859">
    <property type="entry name" value="Class-I_PLP-dep_aminotransf"/>
</dbReference>
<reference evidence="7" key="1">
    <citation type="submission" date="2017-08" db="EMBL/GenBank/DDBJ databases">
        <authorList>
            <person name="Polle J.E."/>
            <person name="Barry K."/>
            <person name="Cushman J."/>
            <person name="Schmutz J."/>
            <person name="Tran D."/>
            <person name="Hathwaick L.T."/>
            <person name="Yim W.C."/>
            <person name="Jenkins J."/>
            <person name="Mckie-Krisberg Z.M."/>
            <person name="Prochnik S."/>
            <person name="Lindquist E."/>
            <person name="Dockter R.B."/>
            <person name="Adam C."/>
            <person name="Molina H."/>
            <person name="Bunkerborg J."/>
            <person name="Jin E."/>
            <person name="Buchheim M."/>
            <person name="Magnuson J."/>
        </authorList>
    </citation>
    <scope>NUCLEOTIDE SEQUENCE</scope>
    <source>
        <strain evidence="7">CCAP 19/18</strain>
    </source>
</reference>
<feature type="region of interest" description="Disordered" evidence="5">
    <location>
        <begin position="185"/>
        <end position="211"/>
    </location>
</feature>
<sequence>MRETPGAFAAGGAPQAKPGLAMDFSQFQYSQEGQLLQASSLAALVNRFRGMEGVINMSAGLPCPTSFPLASFSATTNPTTSPSSSTASADGHATHLEPPLYGLASQRPRPWYQFRLPNSSPPAPSSSHHLTNDTSTSPAAAVPSHQQGNGVKSNGTLHPPLSHAHPASTNGVSHVGVAAQSNGATSLANGGAAASQQQQQHQQQQQEEGVQGSGLLHVSGQLASDAQQYMFHSGHPPLLQWTRTIVDACHAPPRPTQCVATAGAVHALQAAVQCLCDPGDFIICEEFAYTHAPECVFTPRGLHMLPVAVDEQGMVPDALLRVLQTAGVSKVTGRPPRVIYIIPTGQNPTGADMGVERKRAIYEICRAYNLVILEDDAYYWLQFPHGAQPDSQQPGLCLPPSLLSFDVDGRVLRIDTFAKILGPGYRLGWITAPPPLAAKMAVAVQASCCGPASISQVVISELLNMWGLDGFEAFVRKQQAMYARRCAVASSAAREHLKGLVTFEEPTAGMFMWFKLTGLPDFGPEVVEELVAAKVVVVPGKPFWTAPSASDAGAPCPYFRTTFGSVKEDQLQEGFARLGSALKAAESKKLSHTAN</sequence>
<dbReference type="EMBL" id="MU069588">
    <property type="protein sequence ID" value="KAF5838173.1"/>
    <property type="molecule type" value="Genomic_DNA"/>
</dbReference>
<evidence type="ECO:0000313" key="8">
    <source>
        <dbReference type="Proteomes" id="UP000815325"/>
    </source>
</evidence>
<dbReference type="InterPro" id="IPR015421">
    <property type="entry name" value="PyrdxlP-dep_Trfase_major"/>
</dbReference>
<feature type="compositionally biased region" description="Low complexity" evidence="5">
    <location>
        <begin position="74"/>
        <end position="89"/>
    </location>
</feature>
<evidence type="ECO:0000256" key="3">
    <source>
        <dbReference type="ARBA" id="ARBA00022679"/>
    </source>
</evidence>
<evidence type="ECO:0000256" key="1">
    <source>
        <dbReference type="ARBA" id="ARBA00001933"/>
    </source>
</evidence>
<dbReference type="Gene3D" id="3.40.640.10">
    <property type="entry name" value="Type I PLP-dependent aspartate aminotransferase-like (Major domain)"/>
    <property type="match status" value="1"/>
</dbReference>
<dbReference type="SUPFAM" id="SSF53383">
    <property type="entry name" value="PLP-dependent transferases"/>
    <property type="match status" value="1"/>
</dbReference>
<evidence type="ECO:0000256" key="4">
    <source>
        <dbReference type="ARBA" id="ARBA00022898"/>
    </source>
</evidence>
<accession>A0ABQ7GU78</accession>
<keyword evidence="3 7" id="KW-0808">Transferase</keyword>